<evidence type="ECO:0000313" key="4">
    <source>
        <dbReference type="Proteomes" id="UP000624325"/>
    </source>
</evidence>
<accession>A0ABQ4C8X7</accession>
<feature type="transmembrane region" description="Helical" evidence="2">
    <location>
        <begin position="292"/>
        <end position="312"/>
    </location>
</feature>
<keyword evidence="2" id="KW-1133">Transmembrane helix</keyword>
<name>A0ABQ4C8X7_9ACTN</name>
<dbReference type="EMBL" id="BONC01000043">
    <property type="protein sequence ID" value="GIF59199.1"/>
    <property type="molecule type" value="Genomic_DNA"/>
</dbReference>
<dbReference type="InterPro" id="IPR021424">
    <property type="entry name" value="PorA"/>
</dbReference>
<sequence length="339" mass="36847">MRSRVIGAVLFGLGVLALIFAAGLAFVVGPRVAQLPYDLDLTQSVAEAPNATFLQVDNGVATIETGKTLRSTVTVQPDKAETAKLEGDLDGKAVVWQVGQEVVRTDNNVLINAYSTKLALDRKTGAAVPWDGAWLDTGNNRQTVEYSDQIYKFPFGTKQESYGIFDRDVLAAQPANFVKTEEIDGLETYQFTQEIRDGRQQVPSDRMAVLLGAFLPGATSGDIVYNNTRTVWVEPTTGAFIKVQETQEKNLVGNNGQSVKILDAVFTYTDDTIAKSADTAKSNRQLLQIVKLWGPIGLVVIGLILLVLGFMFSARRPQGRHTADEQTDVTEDGTVKASS</sequence>
<gene>
    <name evidence="3" type="ORF">Air01nite_52940</name>
</gene>
<comment type="caution">
    <text evidence="3">The sequence shown here is derived from an EMBL/GenBank/DDBJ whole genome shotgun (WGS) entry which is preliminary data.</text>
</comment>
<proteinExistence type="predicted"/>
<dbReference type="Proteomes" id="UP000624325">
    <property type="component" value="Unassembled WGS sequence"/>
</dbReference>
<dbReference type="RefSeq" id="WP_203706035.1">
    <property type="nucleotide sequence ID" value="NZ_BAAALU010000008.1"/>
</dbReference>
<organism evidence="3 4">
    <name type="scientific">Asanoa iriomotensis</name>
    <dbReference type="NCBI Taxonomy" id="234613"/>
    <lineage>
        <taxon>Bacteria</taxon>
        <taxon>Bacillati</taxon>
        <taxon>Actinomycetota</taxon>
        <taxon>Actinomycetes</taxon>
        <taxon>Micromonosporales</taxon>
        <taxon>Micromonosporaceae</taxon>
        <taxon>Asanoa</taxon>
    </lineage>
</organism>
<evidence type="ECO:0000313" key="3">
    <source>
        <dbReference type="EMBL" id="GIF59199.1"/>
    </source>
</evidence>
<evidence type="ECO:0000256" key="2">
    <source>
        <dbReference type="SAM" id="Phobius"/>
    </source>
</evidence>
<reference evidence="3 4" key="1">
    <citation type="submission" date="2021-01" db="EMBL/GenBank/DDBJ databases">
        <title>Whole genome shotgun sequence of Asanoa iriomotensis NBRC 100142.</title>
        <authorList>
            <person name="Komaki H."/>
            <person name="Tamura T."/>
        </authorList>
    </citation>
    <scope>NUCLEOTIDE SEQUENCE [LARGE SCALE GENOMIC DNA]</scope>
    <source>
        <strain evidence="3 4">NBRC 100142</strain>
    </source>
</reference>
<keyword evidence="2" id="KW-0472">Membrane</keyword>
<protein>
    <recommendedName>
        <fullName evidence="5">DUF3068 domain-containing protein</fullName>
    </recommendedName>
</protein>
<keyword evidence="2" id="KW-0812">Transmembrane</keyword>
<evidence type="ECO:0008006" key="5">
    <source>
        <dbReference type="Google" id="ProtNLM"/>
    </source>
</evidence>
<dbReference type="Pfam" id="PF11271">
    <property type="entry name" value="PorA"/>
    <property type="match status" value="1"/>
</dbReference>
<evidence type="ECO:0000256" key="1">
    <source>
        <dbReference type="SAM" id="MobiDB-lite"/>
    </source>
</evidence>
<keyword evidence="4" id="KW-1185">Reference proteome</keyword>
<feature type="region of interest" description="Disordered" evidence="1">
    <location>
        <begin position="319"/>
        <end position="339"/>
    </location>
</feature>